<dbReference type="InterPro" id="IPR013154">
    <property type="entry name" value="ADH-like_N"/>
</dbReference>
<sequence>MRAVRIDRHGGPEVLTVAMAPDPQPAAGEVLVRTAASSLNPVDWKTRAWDIGRLPATLGWDLATVEPSGACRQGLPSQHDRTRGRCRGRAHLDVKVADDRAALGSYRHLAEDRDVVPSAGAVWPPR</sequence>
<keyword evidence="3" id="KW-1185">Reference proteome</keyword>
<organism evidence="2 3">
    <name type="scientific">Phytohabitans kaempferiae</name>
    <dbReference type="NCBI Taxonomy" id="1620943"/>
    <lineage>
        <taxon>Bacteria</taxon>
        <taxon>Bacillati</taxon>
        <taxon>Actinomycetota</taxon>
        <taxon>Actinomycetes</taxon>
        <taxon>Micromonosporales</taxon>
        <taxon>Micromonosporaceae</taxon>
    </lineage>
</organism>
<feature type="domain" description="Alcohol dehydrogenase-like N-terminal" evidence="1">
    <location>
        <begin position="27"/>
        <end position="63"/>
    </location>
</feature>
<dbReference type="Proteomes" id="UP001589867">
    <property type="component" value="Unassembled WGS sequence"/>
</dbReference>
<dbReference type="SUPFAM" id="SSF50129">
    <property type="entry name" value="GroES-like"/>
    <property type="match status" value="1"/>
</dbReference>
<reference evidence="2 3" key="1">
    <citation type="submission" date="2024-09" db="EMBL/GenBank/DDBJ databases">
        <authorList>
            <person name="Sun Q."/>
            <person name="Mori K."/>
        </authorList>
    </citation>
    <scope>NUCLEOTIDE SEQUENCE [LARGE SCALE GENOMIC DNA]</scope>
    <source>
        <strain evidence="2 3">TBRC 3947</strain>
    </source>
</reference>
<comment type="caution">
    <text evidence="2">The sequence shown here is derived from an EMBL/GenBank/DDBJ whole genome shotgun (WGS) entry which is preliminary data.</text>
</comment>
<protein>
    <submittedName>
        <fullName evidence="2">Alcohol dehydrogenase catalytic domain-containing protein</fullName>
    </submittedName>
</protein>
<dbReference type="Gene3D" id="3.90.180.10">
    <property type="entry name" value="Medium-chain alcohol dehydrogenases, catalytic domain"/>
    <property type="match status" value="1"/>
</dbReference>
<dbReference type="EMBL" id="JBHLUH010000105">
    <property type="protein sequence ID" value="MFC0534235.1"/>
    <property type="molecule type" value="Genomic_DNA"/>
</dbReference>
<evidence type="ECO:0000259" key="1">
    <source>
        <dbReference type="Pfam" id="PF08240"/>
    </source>
</evidence>
<evidence type="ECO:0000313" key="3">
    <source>
        <dbReference type="Proteomes" id="UP001589867"/>
    </source>
</evidence>
<name>A0ABV6MHM5_9ACTN</name>
<gene>
    <name evidence="2" type="ORF">ACFFIA_42275</name>
</gene>
<dbReference type="InterPro" id="IPR011032">
    <property type="entry name" value="GroES-like_sf"/>
</dbReference>
<accession>A0ABV6MHM5</accession>
<evidence type="ECO:0000313" key="2">
    <source>
        <dbReference type="EMBL" id="MFC0534235.1"/>
    </source>
</evidence>
<dbReference type="RefSeq" id="WP_377262879.1">
    <property type="nucleotide sequence ID" value="NZ_JBHLUH010000105.1"/>
</dbReference>
<dbReference type="Pfam" id="PF08240">
    <property type="entry name" value="ADH_N"/>
    <property type="match status" value="1"/>
</dbReference>
<proteinExistence type="predicted"/>